<protein>
    <recommendedName>
        <fullName evidence="5">Transmembrane protein</fullName>
    </recommendedName>
</protein>
<accession>A0A2A3L3E3</accession>
<dbReference type="AlphaFoldDB" id="A0A2A3L3E3"/>
<keyword evidence="2" id="KW-0812">Transmembrane</keyword>
<evidence type="ECO:0000256" key="2">
    <source>
        <dbReference type="SAM" id="Phobius"/>
    </source>
</evidence>
<dbReference type="EMBL" id="LBGZ01000131">
    <property type="protein sequence ID" value="PBJ30919.1"/>
    <property type="molecule type" value="Genomic_DNA"/>
</dbReference>
<name>A0A2A3L3E3_MYCAV</name>
<sequence>MLIIALVLALIGLVALVFAVVTSNELVAWVCIAASVVGVVLLILDALRERQQRDLGGDEAHEDADEDADEAGADEDDFVDYPEDAPTESSADADATESTEATEPSDHSDQSDQSGQAGRSEESAVPADGRGDEATH</sequence>
<organism evidence="3 4">
    <name type="scientific">Mycobacterium avium subsp. hominissuis</name>
    <dbReference type="NCBI Taxonomy" id="439334"/>
    <lineage>
        <taxon>Bacteria</taxon>
        <taxon>Bacillati</taxon>
        <taxon>Actinomycetota</taxon>
        <taxon>Actinomycetes</taxon>
        <taxon>Mycobacteriales</taxon>
        <taxon>Mycobacteriaceae</taxon>
        <taxon>Mycobacterium</taxon>
        <taxon>Mycobacterium avium complex (MAC)</taxon>
    </lineage>
</organism>
<evidence type="ECO:0000313" key="4">
    <source>
        <dbReference type="Proteomes" id="UP000218842"/>
    </source>
</evidence>
<feature type="compositionally biased region" description="Acidic residues" evidence="1">
    <location>
        <begin position="60"/>
        <end position="86"/>
    </location>
</feature>
<feature type="transmembrane region" description="Helical" evidence="2">
    <location>
        <begin position="29"/>
        <end position="47"/>
    </location>
</feature>
<evidence type="ECO:0008006" key="5">
    <source>
        <dbReference type="Google" id="ProtNLM"/>
    </source>
</evidence>
<feature type="region of interest" description="Disordered" evidence="1">
    <location>
        <begin position="53"/>
        <end position="136"/>
    </location>
</feature>
<reference evidence="3 4" key="1">
    <citation type="journal article" date="2017" name="Genome Biol. Evol.">
        <title>Population Structure and Local Adaptation of MAC Lung Disease Agent Mycobacterium avium subsp. hominissuis.</title>
        <authorList>
            <person name="Yano H."/>
            <person name="Iwamoto T."/>
            <person name="Nishiuchi Y."/>
            <person name="Nakajima C."/>
            <person name="Starkova D.A."/>
            <person name="Mokrousov I."/>
            <person name="Narvskaya O."/>
            <person name="Yoshida S."/>
            <person name="Arikawa K."/>
            <person name="Nakanishi N."/>
            <person name="Osaki K."/>
            <person name="Nakagawa I."/>
            <person name="Ato M."/>
            <person name="Suzuki Y."/>
            <person name="Maruyama F."/>
        </authorList>
    </citation>
    <scope>NUCLEOTIDE SEQUENCE [LARGE SCALE GENOMIC DNA]</scope>
    <source>
        <strain evidence="3 4">OCU466</strain>
    </source>
</reference>
<feature type="compositionally biased region" description="Low complexity" evidence="1">
    <location>
        <begin position="87"/>
        <end position="102"/>
    </location>
</feature>
<comment type="caution">
    <text evidence="3">The sequence shown here is derived from an EMBL/GenBank/DDBJ whole genome shotgun (WGS) entry which is preliminary data.</text>
</comment>
<keyword evidence="2" id="KW-0472">Membrane</keyword>
<proteinExistence type="predicted"/>
<keyword evidence="2" id="KW-1133">Transmembrane helix</keyword>
<gene>
    <name evidence="3" type="ORF">XV03_20915</name>
</gene>
<evidence type="ECO:0000256" key="1">
    <source>
        <dbReference type="SAM" id="MobiDB-lite"/>
    </source>
</evidence>
<evidence type="ECO:0000313" key="3">
    <source>
        <dbReference type="EMBL" id="PBJ30919.1"/>
    </source>
</evidence>
<dbReference type="Proteomes" id="UP000218842">
    <property type="component" value="Unassembled WGS sequence"/>
</dbReference>
<dbReference type="RefSeq" id="WP_095955986.1">
    <property type="nucleotide sequence ID" value="NZ_LBGZ01000131.1"/>
</dbReference>